<evidence type="ECO:0000313" key="1">
    <source>
        <dbReference type="EMBL" id="SHH16407.1"/>
    </source>
</evidence>
<evidence type="ECO:0000313" key="2">
    <source>
        <dbReference type="Proteomes" id="UP000184000"/>
    </source>
</evidence>
<dbReference type="EMBL" id="FQXA01000004">
    <property type="protein sequence ID" value="SHH16407.1"/>
    <property type="molecule type" value="Genomic_DNA"/>
</dbReference>
<sequence length="103" mass="11581">MKRTGKRLSEIGCVLTVGLLSPIVGADTLRCGSNLISTGDRAFEVERKCGEPAQRELVGYTLGPNHRREMMREEWVYGPKNDIFSILIFEGNRLVRIETSRAN</sequence>
<gene>
    <name evidence="1" type="ORF">SAMN02744645_2785</name>
</gene>
<dbReference type="InterPro" id="IPR021268">
    <property type="entry name" value="DUF2845"/>
</dbReference>
<dbReference type="Pfam" id="PF11006">
    <property type="entry name" value="DUF2845"/>
    <property type="match status" value="1"/>
</dbReference>
<accession>A0A1M5QQK1</accession>
<protein>
    <recommendedName>
        <fullName evidence="3">DUF2845 domain-containing protein</fullName>
    </recommendedName>
</protein>
<dbReference type="Proteomes" id="UP000184000">
    <property type="component" value="Unassembled WGS sequence"/>
</dbReference>
<name>A0A1M5QQK1_9GAMM</name>
<dbReference type="AlphaFoldDB" id="A0A1M5QQK1"/>
<organism evidence="1 2">
    <name type="scientific">Stutzerimonas xanthomarina DSM 18231</name>
    <dbReference type="NCBI Taxonomy" id="1403346"/>
    <lineage>
        <taxon>Bacteria</taxon>
        <taxon>Pseudomonadati</taxon>
        <taxon>Pseudomonadota</taxon>
        <taxon>Gammaproteobacteria</taxon>
        <taxon>Pseudomonadales</taxon>
        <taxon>Pseudomonadaceae</taxon>
        <taxon>Stutzerimonas</taxon>
    </lineage>
</organism>
<dbReference type="GeneID" id="98637127"/>
<dbReference type="RefSeq" id="WP_231975564.1">
    <property type="nucleotide sequence ID" value="NZ_FQXA01000004.1"/>
</dbReference>
<proteinExistence type="predicted"/>
<reference evidence="1 2" key="1">
    <citation type="submission" date="2016-11" db="EMBL/GenBank/DDBJ databases">
        <authorList>
            <person name="Jaros S."/>
            <person name="Januszkiewicz K."/>
            <person name="Wedrychowicz H."/>
        </authorList>
    </citation>
    <scope>NUCLEOTIDE SEQUENCE [LARGE SCALE GENOMIC DNA]</scope>
    <source>
        <strain evidence="1 2">DSM 18231</strain>
    </source>
</reference>
<evidence type="ECO:0008006" key="3">
    <source>
        <dbReference type="Google" id="ProtNLM"/>
    </source>
</evidence>